<organism evidence="13 14">
    <name type="scientific">Spirosoma pollinicola</name>
    <dbReference type="NCBI Taxonomy" id="2057025"/>
    <lineage>
        <taxon>Bacteria</taxon>
        <taxon>Pseudomonadati</taxon>
        <taxon>Bacteroidota</taxon>
        <taxon>Cytophagia</taxon>
        <taxon>Cytophagales</taxon>
        <taxon>Cytophagaceae</taxon>
        <taxon>Spirosoma</taxon>
    </lineage>
</organism>
<comment type="function">
    <text evidence="1">Part of cytochrome c oxidase, its function is unknown.</text>
</comment>
<evidence type="ECO:0000256" key="3">
    <source>
        <dbReference type="ARBA" id="ARBA00006870"/>
    </source>
</evidence>
<evidence type="ECO:0000256" key="7">
    <source>
        <dbReference type="ARBA" id="ARBA00022989"/>
    </source>
</evidence>
<keyword evidence="5" id="KW-1003">Cell membrane</keyword>
<evidence type="ECO:0000256" key="11">
    <source>
        <dbReference type="ARBA" id="ARBA00047816"/>
    </source>
</evidence>
<keyword evidence="8 12" id="KW-0472">Membrane</keyword>
<evidence type="ECO:0000256" key="9">
    <source>
        <dbReference type="ARBA" id="ARBA00031366"/>
    </source>
</evidence>
<dbReference type="OrthoDB" id="965220at2"/>
<name>A0A2K8Z7N2_9BACT</name>
<evidence type="ECO:0000256" key="6">
    <source>
        <dbReference type="ARBA" id="ARBA00022692"/>
    </source>
</evidence>
<dbReference type="Gene3D" id="1.10.287.70">
    <property type="match status" value="1"/>
</dbReference>
<dbReference type="Proteomes" id="UP000232883">
    <property type="component" value="Chromosome"/>
</dbReference>
<keyword evidence="6 12" id="KW-0812">Transmembrane</keyword>
<dbReference type="GO" id="GO:0005886">
    <property type="term" value="C:plasma membrane"/>
    <property type="evidence" value="ECO:0007669"/>
    <property type="project" value="UniProtKB-SubCell"/>
</dbReference>
<dbReference type="InterPro" id="IPR021050">
    <property type="entry name" value="Cyt_c_oxidase_su4_actinobac"/>
</dbReference>
<evidence type="ECO:0000256" key="4">
    <source>
        <dbReference type="ARBA" id="ARBA00012949"/>
    </source>
</evidence>
<dbReference type="RefSeq" id="WP_100992434.1">
    <property type="nucleotide sequence ID" value="NZ_CP025096.1"/>
</dbReference>
<protein>
    <recommendedName>
        <fullName evidence="4">cytochrome-c oxidase</fullName>
        <ecNumber evidence="4">7.1.1.9</ecNumber>
    </recommendedName>
    <alternativeName>
        <fullName evidence="10">Cytochrome aa3 subunit 4</fullName>
    </alternativeName>
    <alternativeName>
        <fullName evidence="9">Cytochrome c oxidase polypeptide IV</fullName>
    </alternativeName>
</protein>
<comment type="catalytic activity">
    <reaction evidence="11">
        <text>4 Fe(II)-[cytochrome c] + O2 + 8 H(+)(in) = 4 Fe(III)-[cytochrome c] + 2 H2O + 4 H(+)(out)</text>
        <dbReference type="Rhea" id="RHEA:11436"/>
        <dbReference type="Rhea" id="RHEA-COMP:10350"/>
        <dbReference type="Rhea" id="RHEA-COMP:14399"/>
        <dbReference type="ChEBI" id="CHEBI:15377"/>
        <dbReference type="ChEBI" id="CHEBI:15378"/>
        <dbReference type="ChEBI" id="CHEBI:15379"/>
        <dbReference type="ChEBI" id="CHEBI:29033"/>
        <dbReference type="ChEBI" id="CHEBI:29034"/>
        <dbReference type="EC" id="7.1.1.9"/>
    </reaction>
</comment>
<dbReference type="Pfam" id="PF12270">
    <property type="entry name" value="Cyt_c_ox_IV"/>
    <property type="match status" value="1"/>
</dbReference>
<comment type="subcellular location">
    <subcellularLocation>
        <location evidence="2">Cell membrane</location>
        <topology evidence="2">Multi-pass membrane protein</topology>
    </subcellularLocation>
</comment>
<dbReference type="KEGG" id="spir:CWM47_30975"/>
<dbReference type="GO" id="GO:0004129">
    <property type="term" value="F:cytochrome-c oxidase activity"/>
    <property type="evidence" value="ECO:0007669"/>
    <property type="project" value="UniProtKB-EC"/>
</dbReference>
<evidence type="ECO:0000256" key="8">
    <source>
        <dbReference type="ARBA" id="ARBA00023136"/>
    </source>
</evidence>
<dbReference type="GO" id="GO:0022900">
    <property type="term" value="P:electron transport chain"/>
    <property type="evidence" value="ECO:0007669"/>
    <property type="project" value="InterPro"/>
</dbReference>
<evidence type="ECO:0000313" key="14">
    <source>
        <dbReference type="Proteomes" id="UP000232883"/>
    </source>
</evidence>
<reference evidence="13 14" key="1">
    <citation type="submission" date="2017-11" db="EMBL/GenBank/DDBJ databases">
        <title>Taxonomic description and genome sequences of Spirosoma HA7 sp. nov., isolated from pollen microhabitat of Corylus avellana.</title>
        <authorList>
            <person name="Ambika Manirajan B."/>
            <person name="Suarez C."/>
            <person name="Ratering S."/>
            <person name="Geissler-Plaum R."/>
            <person name="Cardinale M."/>
            <person name="Sylvia S."/>
        </authorList>
    </citation>
    <scope>NUCLEOTIDE SEQUENCE [LARGE SCALE GENOMIC DNA]</scope>
    <source>
        <strain evidence="13 14">HA7</strain>
    </source>
</reference>
<evidence type="ECO:0000313" key="13">
    <source>
        <dbReference type="EMBL" id="AUD05883.1"/>
    </source>
</evidence>
<dbReference type="EMBL" id="CP025096">
    <property type="protein sequence ID" value="AUD05883.1"/>
    <property type="molecule type" value="Genomic_DNA"/>
</dbReference>
<keyword evidence="14" id="KW-1185">Reference proteome</keyword>
<gene>
    <name evidence="13" type="ORF">CWM47_30975</name>
</gene>
<comment type="similarity">
    <text evidence="3">Belongs to the cytochrome c oxidase bacterial subunit CtaF family.</text>
</comment>
<evidence type="ECO:0000256" key="2">
    <source>
        <dbReference type="ARBA" id="ARBA00004651"/>
    </source>
</evidence>
<sequence>MTPDEKTHYLTNRANWSNARPRQLPRPTYWPFFLAAGLALLVWGILAGWIIGTAGLVVMSIALTGWITELRHERREHND</sequence>
<accession>A0A2K8Z7N2</accession>
<feature type="transmembrane region" description="Helical" evidence="12">
    <location>
        <begin position="32"/>
        <end position="65"/>
    </location>
</feature>
<dbReference type="EC" id="7.1.1.9" evidence="4"/>
<evidence type="ECO:0000256" key="10">
    <source>
        <dbReference type="ARBA" id="ARBA00031401"/>
    </source>
</evidence>
<evidence type="ECO:0000256" key="12">
    <source>
        <dbReference type="SAM" id="Phobius"/>
    </source>
</evidence>
<evidence type="ECO:0000256" key="5">
    <source>
        <dbReference type="ARBA" id="ARBA00022475"/>
    </source>
</evidence>
<proteinExistence type="inferred from homology"/>
<dbReference type="AlphaFoldDB" id="A0A2K8Z7N2"/>
<keyword evidence="7 12" id="KW-1133">Transmembrane helix</keyword>
<evidence type="ECO:0000256" key="1">
    <source>
        <dbReference type="ARBA" id="ARBA00002536"/>
    </source>
</evidence>